<feature type="non-terminal residue" evidence="1">
    <location>
        <position position="1"/>
    </location>
</feature>
<comment type="caution">
    <text evidence="1">The sequence shown here is derived from an EMBL/GenBank/DDBJ whole genome shotgun (WGS) entry which is preliminary data.</text>
</comment>
<protein>
    <submittedName>
        <fullName evidence="1">Uncharacterized protein</fullName>
    </submittedName>
</protein>
<proteinExistence type="predicted"/>
<keyword evidence="2" id="KW-1185">Reference proteome</keyword>
<evidence type="ECO:0000313" key="1">
    <source>
        <dbReference type="EMBL" id="MCD7461118.1"/>
    </source>
</evidence>
<reference evidence="1 2" key="1">
    <citation type="journal article" date="2021" name="BMC Genomics">
        <title>Datura genome reveals duplications of psychoactive alkaloid biosynthetic genes and high mutation rate following tissue culture.</title>
        <authorList>
            <person name="Rajewski A."/>
            <person name="Carter-House D."/>
            <person name="Stajich J."/>
            <person name="Litt A."/>
        </authorList>
    </citation>
    <scope>NUCLEOTIDE SEQUENCE [LARGE SCALE GENOMIC DNA]</scope>
    <source>
        <strain evidence="1">AR-01</strain>
    </source>
</reference>
<dbReference type="Proteomes" id="UP000823775">
    <property type="component" value="Unassembled WGS sequence"/>
</dbReference>
<accession>A0ABS8SQT0</accession>
<name>A0ABS8SQT0_DATST</name>
<dbReference type="EMBL" id="JACEIK010000699">
    <property type="protein sequence ID" value="MCD7461118.1"/>
    <property type="molecule type" value="Genomic_DNA"/>
</dbReference>
<sequence>THGERLSNCQALSEVGTNGGHESYLDGTIIPEGHRKTFRVMIRDEVRNHEPCHDPW</sequence>
<gene>
    <name evidence="1" type="ORF">HAX54_045198</name>
</gene>
<organism evidence="1 2">
    <name type="scientific">Datura stramonium</name>
    <name type="common">Jimsonweed</name>
    <name type="synonym">Common thornapple</name>
    <dbReference type="NCBI Taxonomy" id="4076"/>
    <lineage>
        <taxon>Eukaryota</taxon>
        <taxon>Viridiplantae</taxon>
        <taxon>Streptophyta</taxon>
        <taxon>Embryophyta</taxon>
        <taxon>Tracheophyta</taxon>
        <taxon>Spermatophyta</taxon>
        <taxon>Magnoliopsida</taxon>
        <taxon>eudicotyledons</taxon>
        <taxon>Gunneridae</taxon>
        <taxon>Pentapetalae</taxon>
        <taxon>asterids</taxon>
        <taxon>lamiids</taxon>
        <taxon>Solanales</taxon>
        <taxon>Solanaceae</taxon>
        <taxon>Solanoideae</taxon>
        <taxon>Datureae</taxon>
        <taxon>Datura</taxon>
    </lineage>
</organism>
<evidence type="ECO:0000313" key="2">
    <source>
        <dbReference type="Proteomes" id="UP000823775"/>
    </source>
</evidence>